<feature type="signal peptide" evidence="6">
    <location>
        <begin position="1"/>
        <end position="28"/>
    </location>
</feature>
<dbReference type="PROSITE" id="PS51935">
    <property type="entry name" value="NLPC_P60"/>
    <property type="match status" value="1"/>
</dbReference>
<evidence type="ECO:0000259" key="7">
    <source>
        <dbReference type="PROSITE" id="PS51935"/>
    </source>
</evidence>
<name>A0A0F4L9R8_9LACO</name>
<evidence type="ECO:0000256" key="1">
    <source>
        <dbReference type="ARBA" id="ARBA00007074"/>
    </source>
</evidence>
<feature type="chain" id="PRO_5002472087" description="NlpC/P60 domain-containing protein" evidence="6">
    <location>
        <begin position="29"/>
        <end position="379"/>
    </location>
</feature>
<feature type="compositionally biased region" description="Low complexity" evidence="5">
    <location>
        <begin position="60"/>
        <end position="79"/>
    </location>
</feature>
<evidence type="ECO:0000256" key="2">
    <source>
        <dbReference type="ARBA" id="ARBA00022670"/>
    </source>
</evidence>
<comment type="caution">
    <text evidence="8">The sequence shown here is derived from an EMBL/GenBank/DDBJ whole genome shotgun (WGS) entry which is preliminary data.</text>
</comment>
<evidence type="ECO:0000313" key="8">
    <source>
        <dbReference type="EMBL" id="KJY54989.1"/>
    </source>
</evidence>
<reference evidence="8 9" key="1">
    <citation type="submission" date="2014-12" db="EMBL/GenBank/DDBJ databases">
        <title>Comparative genomics of the lactic acid bacteria isolated from the honey bee gut.</title>
        <authorList>
            <person name="Ellegaard K.M."/>
            <person name="Tamarit D."/>
            <person name="Javelind E."/>
            <person name="Olofsson T."/>
            <person name="Andersson S.G."/>
            <person name="Vasquez A."/>
        </authorList>
    </citation>
    <scope>NUCLEOTIDE SEQUENCE [LARGE SCALE GENOMIC DNA]</scope>
    <source>
        <strain evidence="8 9">Biut2</strain>
    </source>
</reference>
<dbReference type="EMBL" id="JXBY01000021">
    <property type="protein sequence ID" value="KJY54989.1"/>
    <property type="molecule type" value="Genomic_DNA"/>
</dbReference>
<dbReference type="PATRIC" id="fig|1218493.3.peg.1424"/>
<feature type="region of interest" description="Disordered" evidence="5">
    <location>
        <begin position="33"/>
        <end position="92"/>
    </location>
</feature>
<evidence type="ECO:0000256" key="3">
    <source>
        <dbReference type="ARBA" id="ARBA00022801"/>
    </source>
</evidence>
<dbReference type="AlphaFoldDB" id="A0A0F4L9R8"/>
<dbReference type="PANTHER" id="PTHR47053:SF1">
    <property type="entry name" value="MUREIN DD-ENDOPEPTIDASE MEPH-RELATED"/>
    <property type="match status" value="1"/>
</dbReference>
<dbReference type="InterPro" id="IPR038765">
    <property type="entry name" value="Papain-like_cys_pep_sf"/>
</dbReference>
<protein>
    <recommendedName>
        <fullName evidence="7">NlpC/P60 domain-containing protein</fullName>
    </recommendedName>
</protein>
<evidence type="ECO:0000313" key="9">
    <source>
        <dbReference type="Proteomes" id="UP000033533"/>
    </source>
</evidence>
<dbReference type="GO" id="GO:0006508">
    <property type="term" value="P:proteolysis"/>
    <property type="evidence" value="ECO:0007669"/>
    <property type="project" value="UniProtKB-KW"/>
</dbReference>
<sequence length="379" mass="43523">MLSKSKLFLVAISILLMSTFIFNERVSAATTNTPSIVDQQNNEQKEQTQSNSDTSDDSNSDNNQIEDSNTNDNNSGSNGAINTNKKHKKVPKVVYSKKKGSGKIYQTHYRFSKTLTGKKLSAKNWYKRQISYSKLAKTNKGTFVKTKYGWLNKKAFNQFLLTKNKINYKMKIVRNAKLYNLPAHTNDARKIGTSKNLHLKNKWVHVNMIAHTNLYAVYYRFKHRGQNYWILGQNIKYNLKALEGNKKSLERTIKIGEKMIGHSKYDEKSRHFDCSSFMNYLFTKAGHHLGSTTFSQCYNGKPVNYKNKKRGDLIFFDDKDDGHLAHVGMYLGKGLFLHDSPYTDNGGVGVSSLQDNFWNSRNSKYLSVHYPDGIVRRIM</sequence>
<keyword evidence="3" id="KW-0378">Hydrolase</keyword>
<organism evidence="8 9">
    <name type="scientific">Lactobacillus kullabergensis</name>
    <dbReference type="NCBI Taxonomy" id="1218493"/>
    <lineage>
        <taxon>Bacteria</taxon>
        <taxon>Bacillati</taxon>
        <taxon>Bacillota</taxon>
        <taxon>Bacilli</taxon>
        <taxon>Lactobacillales</taxon>
        <taxon>Lactobacillaceae</taxon>
        <taxon>Lactobacillus</taxon>
    </lineage>
</organism>
<dbReference type="SUPFAM" id="SSF54001">
    <property type="entry name" value="Cysteine proteinases"/>
    <property type="match status" value="1"/>
</dbReference>
<dbReference type="GO" id="GO:0008234">
    <property type="term" value="F:cysteine-type peptidase activity"/>
    <property type="evidence" value="ECO:0007669"/>
    <property type="project" value="UniProtKB-KW"/>
</dbReference>
<dbReference type="STRING" id="1218493.JF76_13620"/>
<accession>A0A0F4L9R8</accession>
<keyword evidence="2" id="KW-0645">Protease</keyword>
<evidence type="ECO:0000256" key="6">
    <source>
        <dbReference type="SAM" id="SignalP"/>
    </source>
</evidence>
<dbReference type="PANTHER" id="PTHR47053">
    <property type="entry name" value="MUREIN DD-ENDOPEPTIDASE MEPH-RELATED"/>
    <property type="match status" value="1"/>
</dbReference>
<keyword evidence="6" id="KW-0732">Signal</keyword>
<comment type="similarity">
    <text evidence="1">Belongs to the peptidase C40 family.</text>
</comment>
<gene>
    <name evidence="8" type="ORF">JF76_13620</name>
</gene>
<dbReference type="Gene3D" id="3.90.1720.10">
    <property type="entry name" value="endopeptidase domain like (from Nostoc punctiforme)"/>
    <property type="match status" value="1"/>
</dbReference>
<keyword evidence="4" id="KW-0788">Thiol protease</keyword>
<dbReference type="OrthoDB" id="2032428at2"/>
<dbReference type="InterPro" id="IPR000064">
    <property type="entry name" value="NLP_P60_dom"/>
</dbReference>
<dbReference type="InterPro" id="IPR051202">
    <property type="entry name" value="Peptidase_C40"/>
</dbReference>
<feature type="compositionally biased region" description="Polar residues" evidence="5">
    <location>
        <begin position="33"/>
        <end position="42"/>
    </location>
</feature>
<proteinExistence type="inferred from homology"/>
<feature type="domain" description="NlpC/P60" evidence="7">
    <location>
        <begin position="239"/>
        <end position="369"/>
    </location>
</feature>
<dbReference type="RefSeq" id="WP_052697093.1">
    <property type="nucleotide sequence ID" value="NZ_JBHSZS010000002.1"/>
</dbReference>
<evidence type="ECO:0000256" key="5">
    <source>
        <dbReference type="SAM" id="MobiDB-lite"/>
    </source>
</evidence>
<evidence type="ECO:0000256" key="4">
    <source>
        <dbReference type="ARBA" id="ARBA00022807"/>
    </source>
</evidence>
<dbReference type="Proteomes" id="UP000033533">
    <property type="component" value="Unassembled WGS sequence"/>
</dbReference>
<dbReference type="HOGENOM" id="CLU_729172_0_0_9"/>
<dbReference type="Pfam" id="PF00877">
    <property type="entry name" value="NLPC_P60"/>
    <property type="match status" value="1"/>
</dbReference>